<feature type="domain" description="Plasmid pRiA4b Orf3-like" evidence="2">
    <location>
        <begin position="2"/>
        <end position="142"/>
    </location>
</feature>
<comment type="caution">
    <text evidence="3">The sequence shown here is derived from an EMBL/GenBank/DDBJ whole genome shotgun (WGS) entry which is preliminary data.</text>
</comment>
<dbReference type="SUPFAM" id="SSF159941">
    <property type="entry name" value="MM3350-like"/>
    <property type="match status" value="1"/>
</dbReference>
<accession>A0A401FQA2</accession>
<evidence type="ECO:0000313" key="3">
    <source>
        <dbReference type="EMBL" id="GBC59164.1"/>
    </source>
</evidence>
<reference evidence="4" key="2">
    <citation type="submission" date="2019-01" db="EMBL/GenBank/DDBJ databases">
        <title>Genome sequence of Desulfonema ishimotonii strain Tokyo 01.</title>
        <authorList>
            <person name="Fukui M."/>
        </authorList>
    </citation>
    <scope>NUCLEOTIDE SEQUENCE [LARGE SCALE GENOMIC DNA]</scope>
    <source>
        <strain evidence="4">Tokyo 01</strain>
    </source>
</reference>
<dbReference type="Pfam" id="PF07929">
    <property type="entry name" value="PRiA4_ORF3"/>
    <property type="match status" value="1"/>
</dbReference>
<evidence type="ECO:0000313" key="4">
    <source>
        <dbReference type="Proteomes" id="UP000288096"/>
    </source>
</evidence>
<organism evidence="3 4">
    <name type="scientific">Desulfonema ishimotonii</name>
    <dbReference type="NCBI Taxonomy" id="45657"/>
    <lineage>
        <taxon>Bacteria</taxon>
        <taxon>Pseudomonadati</taxon>
        <taxon>Thermodesulfobacteriota</taxon>
        <taxon>Desulfobacteria</taxon>
        <taxon>Desulfobacterales</taxon>
        <taxon>Desulfococcaceae</taxon>
        <taxon>Desulfonema</taxon>
    </lineage>
</organism>
<dbReference type="Gene3D" id="3.10.290.30">
    <property type="entry name" value="MM3350-like"/>
    <property type="match status" value="1"/>
</dbReference>
<proteinExistence type="predicted"/>
<name>A0A401FQA2_9BACT</name>
<gene>
    <name evidence="3" type="ORF">DENIS_0100</name>
</gene>
<protein>
    <recommendedName>
        <fullName evidence="2">Plasmid pRiA4b Orf3-like domain-containing protein</fullName>
    </recommendedName>
</protein>
<evidence type="ECO:0000259" key="2">
    <source>
        <dbReference type="Pfam" id="PF07929"/>
    </source>
</evidence>
<dbReference type="EMBL" id="BEXT01000001">
    <property type="protein sequence ID" value="GBC59164.1"/>
    <property type="molecule type" value="Genomic_DNA"/>
</dbReference>
<keyword evidence="4" id="KW-1185">Reference proteome</keyword>
<reference evidence="4" key="1">
    <citation type="submission" date="2017-11" db="EMBL/GenBank/DDBJ databases">
        <authorList>
            <person name="Watanabe M."/>
            <person name="Kojima H."/>
        </authorList>
    </citation>
    <scope>NUCLEOTIDE SEQUENCE [LARGE SCALE GENOMIC DNA]</scope>
    <source>
        <strain evidence="4">Tokyo 01</strain>
    </source>
</reference>
<feature type="region of interest" description="Disordered" evidence="1">
    <location>
        <begin position="135"/>
        <end position="157"/>
    </location>
</feature>
<dbReference type="InterPro" id="IPR024047">
    <property type="entry name" value="MM3350-like_sf"/>
</dbReference>
<dbReference type="InterPro" id="IPR012912">
    <property type="entry name" value="Plasmid_pRiA4b_Orf3-like"/>
</dbReference>
<evidence type="ECO:0000256" key="1">
    <source>
        <dbReference type="SAM" id="MobiDB-lite"/>
    </source>
</evidence>
<dbReference type="Proteomes" id="UP000288096">
    <property type="component" value="Unassembled WGS sequence"/>
</dbReference>
<dbReference type="AlphaFoldDB" id="A0A401FQA2"/>
<feature type="compositionally biased region" description="Acidic residues" evidence="1">
    <location>
        <begin position="146"/>
        <end position="157"/>
    </location>
</feature>
<sequence>MKVYQLRVSIIGLARVYRIIEASEDCTLDDLHDEIFDAFDRFDPHLYSFFITRKDTDSFRAIYDAPEFTHPDNTEPFMGEAAKDSAAETRIGDIGLKEKEVFHYLFDFGDDWWHRIRVQSVKEVKAPKEVIRITKSVGNSPPQYPDYEDEEFDEEDE</sequence>